<dbReference type="Gene3D" id="3.20.20.80">
    <property type="entry name" value="Glycosidases"/>
    <property type="match status" value="1"/>
</dbReference>
<feature type="domain" description="Glycoside hydrolase family 2" evidence="9">
    <location>
        <begin position="686"/>
        <end position="788"/>
    </location>
</feature>
<keyword evidence="2" id="KW-0378">Hydrolase</keyword>
<gene>
    <name evidence="10" type="ORF">K1Y79_07265</name>
</gene>
<dbReference type="RefSeq" id="WP_220249329.1">
    <property type="nucleotide sequence ID" value="NZ_JAICCF010000001.1"/>
</dbReference>
<name>A0ABS7GC79_9BACT</name>
<comment type="similarity">
    <text evidence="1">Belongs to the glycosyl hydrolase 2 family.</text>
</comment>
<organism evidence="10 11">
    <name type="scientific">Chitinophaga rhizophila</name>
    <dbReference type="NCBI Taxonomy" id="2866212"/>
    <lineage>
        <taxon>Bacteria</taxon>
        <taxon>Pseudomonadati</taxon>
        <taxon>Bacteroidota</taxon>
        <taxon>Chitinophagia</taxon>
        <taxon>Chitinophagales</taxon>
        <taxon>Chitinophagaceae</taxon>
        <taxon>Chitinophaga</taxon>
    </lineage>
</organism>
<dbReference type="SUPFAM" id="SSF49303">
    <property type="entry name" value="beta-Galactosidase/glucuronidase domain"/>
    <property type="match status" value="1"/>
</dbReference>
<proteinExistence type="inferred from homology"/>
<evidence type="ECO:0000313" key="10">
    <source>
        <dbReference type="EMBL" id="MBW8684133.1"/>
    </source>
</evidence>
<dbReference type="SUPFAM" id="SSF49785">
    <property type="entry name" value="Galactose-binding domain-like"/>
    <property type="match status" value="1"/>
</dbReference>
<feature type="chain" id="PRO_5046938014" evidence="4">
    <location>
        <begin position="20"/>
        <end position="793"/>
    </location>
</feature>
<keyword evidence="4" id="KW-0732">Signal</keyword>
<feature type="signal peptide" evidence="4">
    <location>
        <begin position="1"/>
        <end position="19"/>
    </location>
</feature>
<keyword evidence="11" id="KW-1185">Reference proteome</keyword>
<evidence type="ECO:0000259" key="9">
    <source>
        <dbReference type="Pfam" id="PF18565"/>
    </source>
</evidence>
<dbReference type="Pfam" id="PF18565">
    <property type="entry name" value="Glyco_hydro2_C5"/>
    <property type="match status" value="1"/>
</dbReference>
<dbReference type="InterPro" id="IPR006103">
    <property type="entry name" value="Glyco_hydro_2_cat"/>
</dbReference>
<dbReference type="Proteomes" id="UP000812961">
    <property type="component" value="Unassembled WGS sequence"/>
</dbReference>
<feature type="domain" description="Glycosyl hydrolases family 2 sugar binding" evidence="7">
    <location>
        <begin position="83"/>
        <end position="178"/>
    </location>
</feature>
<dbReference type="InterPro" id="IPR023232">
    <property type="entry name" value="Glyco_hydro_2_AS"/>
</dbReference>
<dbReference type="PANTHER" id="PTHR42732">
    <property type="entry name" value="BETA-GALACTOSIDASE"/>
    <property type="match status" value="1"/>
</dbReference>
<keyword evidence="3" id="KW-0326">Glycosidase</keyword>
<dbReference type="InterPro" id="IPR017853">
    <property type="entry name" value="GH"/>
</dbReference>
<dbReference type="Gene3D" id="2.60.40.10">
    <property type="entry name" value="Immunoglobulins"/>
    <property type="match status" value="3"/>
</dbReference>
<dbReference type="PRINTS" id="PR00132">
    <property type="entry name" value="GLHYDRLASE2"/>
</dbReference>
<dbReference type="EMBL" id="JAICCF010000001">
    <property type="protein sequence ID" value="MBW8684133.1"/>
    <property type="molecule type" value="Genomic_DNA"/>
</dbReference>
<dbReference type="InterPro" id="IPR032311">
    <property type="entry name" value="DUF4982"/>
</dbReference>
<protein>
    <submittedName>
        <fullName evidence="10">DUF4982 domain-containing protein</fullName>
    </submittedName>
</protein>
<dbReference type="PANTHER" id="PTHR42732:SF1">
    <property type="entry name" value="BETA-MANNOSIDASE"/>
    <property type="match status" value="1"/>
</dbReference>
<dbReference type="InterPro" id="IPR006101">
    <property type="entry name" value="Glyco_hydro_2"/>
</dbReference>
<evidence type="ECO:0000259" key="5">
    <source>
        <dbReference type="Pfam" id="PF00703"/>
    </source>
</evidence>
<feature type="domain" description="Glycoside hydrolase family 2 immunoglobulin-like beta-sandwich" evidence="5">
    <location>
        <begin position="189"/>
        <end position="293"/>
    </location>
</feature>
<evidence type="ECO:0000259" key="8">
    <source>
        <dbReference type="Pfam" id="PF16355"/>
    </source>
</evidence>
<evidence type="ECO:0000256" key="2">
    <source>
        <dbReference type="ARBA" id="ARBA00022801"/>
    </source>
</evidence>
<dbReference type="SUPFAM" id="SSF49373">
    <property type="entry name" value="Invasin/intimin cell-adhesion fragments"/>
    <property type="match status" value="1"/>
</dbReference>
<dbReference type="InterPro" id="IPR008979">
    <property type="entry name" value="Galactose-bd-like_sf"/>
</dbReference>
<evidence type="ECO:0000259" key="6">
    <source>
        <dbReference type="Pfam" id="PF02836"/>
    </source>
</evidence>
<evidence type="ECO:0000256" key="1">
    <source>
        <dbReference type="ARBA" id="ARBA00007401"/>
    </source>
</evidence>
<dbReference type="InterPro" id="IPR036156">
    <property type="entry name" value="Beta-gal/glucu_dom_sf"/>
</dbReference>
<comment type="caution">
    <text evidence="10">The sequence shown here is derived from an EMBL/GenBank/DDBJ whole genome shotgun (WGS) entry which is preliminary data.</text>
</comment>
<dbReference type="Pfam" id="PF16355">
    <property type="entry name" value="DUF4982"/>
    <property type="match status" value="1"/>
</dbReference>
<dbReference type="InterPro" id="IPR008964">
    <property type="entry name" value="Invasin/intimin_cell_adhesion"/>
</dbReference>
<feature type="domain" description="Glycoside hydrolase family 2 catalytic" evidence="6">
    <location>
        <begin position="301"/>
        <end position="474"/>
    </location>
</feature>
<evidence type="ECO:0000256" key="3">
    <source>
        <dbReference type="ARBA" id="ARBA00023295"/>
    </source>
</evidence>
<dbReference type="SUPFAM" id="SSF51445">
    <property type="entry name" value="(Trans)glycosidases"/>
    <property type="match status" value="1"/>
</dbReference>
<dbReference type="PROSITE" id="PS00608">
    <property type="entry name" value="GLYCOSYL_HYDROL_F2_2"/>
    <property type="match status" value="1"/>
</dbReference>
<dbReference type="InterPro" id="IPR006102">
    <property type="entry name" value="Ig-like_GH2"/>
</dbReference>
<dbReference type="InterPro" id="IPR006104">
    <property type="entry name" value="Glyco_hydro_2_N"/>
</dbReference>
<sequence>MRCLLIISFLFLSWMPAKAQRIQLFDDNWLFWRGAAQGAEDTLFNDADWRKVGLPHDWSIEDLPGTGSPFSKGALSQVSGGFTTGGSGWYRKHFRLPAADKNKRTVIQFDGVYMNAQVWINGKKLSKHPYGYTAFWYDLTPYIRYDRENIIAVKVRNEGENSRWYAGSGIYRHVWLQTLESVHVAQWGTYITTPVVTKQSADVHVITTLKNEDKTAITATLLTRLLDAKGRMVAEQKTQQLVSNSRDTSLQQVLQVKSPALWDVNAPVLYKAISYVYVDNVLKDSVTTPFGIRTITVDAEKGFQLNGKTIKLKGGCVHHDNGPLGAKAYDRAEERKVALLKASGYNAIRCSHNPPSPAFLDACDKQGMLVIDEAFDIWNDGKNPDDYHLYFKDWWQRDLESMLYRDRNHPSIIMWSTGNEIPHREKPEVAKVARMLRDHIRSIDTTRFVTCGVNGIAPDKDAFIATLDVAGYNYAVDQYVKDHERVPQRVMMATESFAIDADKYWMAVNDNPWVIGDFVWTAFDYIGEASIGWLGYMQHQGFYPWNLAYCGDIDICGWKRPQSYYRDALWMPDQISLFVKPPTPSFDTNTRKVEWSRWEWYDARDSWNWQGHEGKPLDVSVYTSYEEVELFLNGKSLGRKTAGRANRFMAVWQVPYSPGKISAVGYNGKKKSKEVALQTAGNTTQINLTADRQKITADGQDLSYVTITLRDADGNICPDADTQLKFDITGPGTIAGVGNANPVSTESYQQPQRKAWRGKCLVIIKAEQQAGDITLKVNGAGLPAAQITINSTL</sequence>
<accession>A0ABS7GC79</accession>
<evidence type="ECO:0000313" key="11">
    <source>
        <dbReference type="Proteomes" id="UP000812961"/>
    </source>
</evidence>
<dbReference type="InterPro" id="IPR051913">
    <property type="entry name" value="GH2_Domain-Containing"/>
</dbReference>
<dbReference type="Pfam" id="PF00703">
    <property type="entry name" value="Glyco_hydro_2"/>
    <property type="match status" value="1"/>
</dbReference>
<feature type="domain" description="DUF4982" evidence="8">
    <location>
        <begin position="614"/>
        <end position="670"/>
    </location>
</feature>
<dbReference type="Pfam" id="PF02837">
    <property type="entry name" value="Glyco_hydro_2_N"/>
    <property type="match status" value="1"/>
</dbReference>
<dbReference type="InterPro" id="IPR040605">
    <property type="entry name" value="Glyco_hydro2_dom5"/>
</dbReference>
<evidence type="ECO:0000259" key="7">
    <source>
        <dbReference type="Pfam" id="PF02837"/>
    </source>
</evidence>
<dbReference type="InterPro" id="IPR013783">
    <property type="entry name" value="Ig-like_fold"/>
</dbReference>
<evidence type="ECO:0000256" key="4">
    <source>
        <dbReference type="SAM" id="SignalP"/>
    </source>
</evidence>
<dbReference type="Pfam" id="PF02836">
    <property type="entry name" value="Glyco_hydro_2_C"/>
    <property type="match status" value="1"/>
</dbReference>
<reference evidence="10 11" key="1">
    <citation type="submission" date="2021-08" db="EMBL/GenBank/DDBJ databases">
        <title>The genome sequence of Chitinophaga sp. B61.</title>
        <authorList>
            <person name="Zhang X."/>
        </authorList>
    </citation>
    <scope>NUCLEOTIDE SEQUENCE [LARGE SCALE GENOMIC DNA]</scope>
    <source>
        <strain evidence="10 11">B61</strain>
    </source>
</reference>
<dbReference type="Gene3D" id="2.60.120.260">
    <property type="entry name" value="Galactose-binding domain-like"/>
    <property type="match status" value="1"/>
</dbReference>